<organism evidence="1 2">
    <name type="scientific">Candidatus Aquicultor secundus</name>
    <dbReference type="NCBI Taxonomy" id="1973895"/>
    <lineage>
        <taxon>Bacteria</taxon>
        <taxon>Bacillati</taxon>
        <taxon>Actinomycetota</taxon>
        <taxon>Candidatus Aquicultoria</taxon>
        <taxon>Candidatus Aquicultorales</taxon>
        <taxon>Candidatus Aquicultoraceae</taxon>
        <taxon>Candidatus Aquicultor</taxon>
    </lineage>
</organism>
<protein>
    <submittedName>
        <fullName evidence="1">Uncharacterized protein</fullName>
    </submittedName>
</protein>
<dbReference type="RefSeq" id="WP_286976947.1">
    <property type="nucleotide sequence ID" value="NZ_PFKS01000165.1"/>
</dbReference>
<dbReference type="Proteomes" id="UP000230956">
    <property type="component" value="Unassembled WGS sequence"/>
</dbReference>
<dbReference type="AlphaFoldDB" id="A0A2M7T783"/>
<proteinExistence type="predicted"/>
<dbReference type="EMBL" id="PFNG01000165">
    <property type="protein sequence ID" value="PIZ37764.1"/>
    <property type="molecule type" value="Genomic_DNA"/>
</dbReference>
<sequence>MARTRRTGIGNDGGRSAQCQSVQIIVNPKTCRMDKTMRDILSISELVTGRIRGIRLKSIAVNDYFAVVKADIPKGLGLEEITLRFYELKGAWKMRGCAFSDEEKPSTKLQHEPQIIFEKITN</sequence>
<reference evidence="2" key="1">
    <citation type="submission" date="2017-09" db="EMBL/GenBank/DDBJ databases">
        <title>Depth-based differentiation of microbial function through sediment-hosted aquifers and enrichment of novel symbionts in the deep terrestrial subsurface.</title>
        <authorList>
            <person name="Probst A.J."/>
            <person name="Ladd B."/>
            <person name="Jarett J.K."/>
            <person name="Geller-Mcgrath D.E."/>
            <person name="Sieber C.M.K."/>
            <person name="Emerson J.B."/>
            <person name="Anantharaman K."/>
            <person name="Thomas B.C."/>
            <person name="Malmstrom R."/>
            <person name="Stieglmeier M."/>
            <person name="Klingl A."/>
            <person name="Woyke T."/>
            <person name="Ryan C.M."/>
            <person name="Banfield J.F."/>
        </authorList>
    </citation>
    <scope>NUCLEOTIDE SEQUENCE [LARGE SCALE GENOMIC DNA]</scope>
</reference>
<comment type="caution">
    <text evidence="1">The sequence shown here is derived from an EMBL/GenBank/DDBJ whole genome shotgun (WGS) entry which is preliminary data.</text>
</comment>
<evidence type="ECO:0000313" key="2">
    <source>
        <dbReference type="Proteomes" id="UP000230956"/>
    </source>
</evidence>
<name>A0A2M7T783_9ACTN</name>
<accession>A0A2M7T783</accession>
<evidence type="ECO:0000313" key="1">
    <source>
        <dbReference type="EMBL" id="PIZ37764.1"/>
    </source>
</evidence>
<gene>
    <name evidence="1" type="ORF">COY37_06920</name>
</gene>